<proteinExistence type="inferred from homology"/>
<dbReference type="EMBL" id="JBHUIO010000006">
    <property type="protein sequence ID" value="MFD2170781.1"/>
    <property type="molecule type" value="Genomic_DNA"/>
</dbReference>
<reference evidence="3" key="1">
    <citation type="journal article" date="2019" name="Int. J. Syst. Evol. Microbiol.">
        <title>The Global Catalogue of Microorganisms (GCM) 10K type strain sequencing project: providing services to taxonomists for standard genome sequencing and annotation.</title>
        <authorList>
            <consortium name="The Broad Institute Genomics Platform"/>
            <consortium name="The Broad Institute Genome Sequencing Center for Infectious Disease"/>
            <person name="Wu L."/>
            <person name="Ma J."/>
        </authorList>
    </citation>
    <scope>NUCLEOTIDE SEQUENCE [LARGE SCALE GENOMIC DNA]</scope>
    <source>
        <strain evidence="3">CGMCC 1.13574</strain>
    </source>
</reference>
<comment type="similarity">
    <text evidence="1">Belongs to the FPP/GGPP synthase family.</text>
</comment>
<keyword evidence="1" id="KW-0808">Transferase</keyword>
<evidence type="ECO:0000313" key="3">
    <source>
        <dbReference type="Proteomes" id="UP001597343"/>
    </source>
</evidence>
<dbReference type="SUPFAM" id="SSF48576">
    <property type="entry name" value="Terpenoid synthases"/>
    <property type="match status" value="1"/>
</dbReference>
<evidence type="ECO:0000256" key="1">
    <source>
        <dbReference type="RuleBase" id="RU004466"/>
    </source>
</evidence>
<dbReference type="Gene3D" id="1.10.600.10">
    <property type="entry name" value="Farnesyl Diphosphate Synthase"/>
    <property type="match status" value="1"/>
</dbReference>
<keyword evidence="3" id="KW-1185">Reference proteome</keyword>
<evidence type="ECO:0000313" key="2">
    <source>
        <dbReference type="EMBL" id="MFD2170781.1"/>
    </source>
</evidence>
<dbReference type="Proteomes" id="UP001597343">
    <property type="component" value="Unassembled WGS sequence"/>
</dbReference>
<dbReference type="InterPro" id="IPR000092">
    <property type="entry name" value="Polyprenyl_synt"/>
</dbReference>
<dbReference type="InterPro" id="IPR008949">
    <property type="entry name" value="Isoprenoid_synthase_dom_sf"/>
</dbReference>
<comment type="caution">
    <text evidence="2">The sequence shown here is derived from an EMBL/GenBank/DDBJ whole genome shotgun (WGS) entry which is preliminary data.</text>
</comment>
<sequence>MSTQINLYDLWQERLLQVHEELISTLDRLVGLPHSAIGELWHQQRRGITSLLLLLAGEACHAREEEAQKAAVSIELLMLSTKLLEGIEEGSIISHGQLLAGSYLQTEALSRCADLPAAVVQSYAELCRRLIQRKPRRGAQPDWPEINEHAYLERAYFRSALLAATCGKIGARLGSAASEVEEALTAYGYSLGMALQVQEDLQSVWELPARAGRKVLPACPLDSAPLSIRSARGVMRSYVNKAKRSLSVLPPTLAKCSLLDLTNMLFDQPE</sequence>
<accession>A0ABW4ZYX4</accession>
<gene>
    <name evidence="2" type="ORF">ACFSOY_12305</name>
</gene>
<dbReference type="CDD" id="cd00867">
    <property type="entry name" value="Trans_IPPS"/>
    <property type="match status" value="1"/>
</dbReference>
<protein>
    <submittedName>
        <fullName evidence="2">Polyprenyl synthetase family protein</fullName>
    </submittedName>
</protein>
<dbReference type="RefSeq" id="WP_386047066.1">
    <property type="nucleotide sequence ID" value="NZ_JBHUIO010000006.1"/>
</dbReference>
<organism evidence="2 3">
    <name type="scientific">Tumebacillus lipolyticus</name>
    <dbReference type="NCBI Taxonomy" id="1280370"/>
    <lineage>
        <taxon>Bacteria</taxon>
        <taxon>Bacillati</taxon>
        <taxon>Bacillota</taxon>
        <taxon>Bacilli</taxon>
        <taxon>Bacillales</taxon>
        <taxon>Alicyclobacillaceae</taxon>
        <taxon>Tumebacillus</taxon>
    </lineage>
</organism>
<dbReference type="Pfam" id="PF00348">
    <property type="entry name" value="polyprenyl_synt"/>
    <property type="match status" value="1"/>
</dbReference>
<name>A0ABW4ZYX4_9BACL</name>